<protein>
    <submittedName>
        <fullName evidence="2">Transposase</fullName>
    </submittedName>
</protein>
<dbReference type="GO" id="GO:0003677">
    <property type="term" value="F:DNA binding"/>
    <property type="evidence" value="ECO:0007669"/>
    <property type="project" value="InterPro"/>
</dbReference>
<evidence type="ECO:0000313" key="3">
    <source>
        <dbReference type="Proteomes" id="UP000010816"/>
    </source>
</evidence>
<dbReference type="EMBL" id="CP003051">
    <property type="protein sequence ID" value="AGA89043.1"/>
    <property type="molecule type" value="Genomic_DNA"/>
</dbReference>
<gene>
    <name evidence="2" type="ORF">Thimo_0168</name>
</gene>
<dbReference type="SMART" id="SM01321">
    <property type="entry name" value="Y1_Tnp"/>
    <property type="match status" value="1"/>
</dbReference>
<evidence type="ECO:0000259" key="1">
    <source>
        <dbReference type="SMART" id="SM01321"/>
    </source>
</evidence>
<dbReference type="OrthoDB" id="9814067at2"/>
<dbReference type="GO" id="GO:0004803">
    <property type="term" value="F:transposase activity"/>
    <property type="evidence" value="ECO:0007669"/>
    <property type="project" value="InterPro"/>
</dbReference>
<dbReference type="PANTHER" id="PTHR34322">
    <property type="entry name" value="TRANSPOSASE, Y1_TNP DOMAIN-CONTAINING"/>
    <property type="match status" value="1"/>
</dbReference>
<sequence length="284" mass="32655">MARPLRLEFPGALYHITSRGDAREDIYRGDGDRQMFLALLAEVCERFNWWGHAYCLMSNHYHLLMETPDANLSRGMRQLNGVYTRRFNDFHGRCGHVFQGRYKAIIVQKETYLKELARYIVLNPVRARILDRPQDWPWSSYSATTGEASCPSWLRRDWLLSAFGLTEAAAVAHYRRFVAEGIDQPGPWEQLKQQVFLGSDAFVEEVSRRMPKDRDLSEVPLAQRRPPAKPLAEYVSLYPDRDQAIAAAYASGGYTLKEIGNHFGLHYTRISRIVRAAEEAKGKT</sequence>
<accession>L0GQN1</accession>
<dbReference type="Gene3D" id="3.30.70.1290">
    <property type="entry name" value="Transposase IS200-like"/>
    <property type="match status" value="1"/>
</dbReference>
<dbReference type="Pfam" id="PF01797">
    <property type="entry name" value="Y1_Tnp"/>
    <property type="match status" value="1"/>
</dbReference>
<name>L0GQN1_9GAMM</name>
<dbReference type="Proteomes" id="UP000010816">
    <property type="component" value="Chromosome"/>
</dbReference>
<dbReference type="PATRIC" id="fig|765912.4.peg.171"/>
<evidence type="ECO:0000313" key="2">
    <source>
        <dbReference type="EMBL" id="AGA89043.1"/>
    </source>
</evidence>
<dbReference type="RefSeq" id="WP_015279193.1">
    <property type="nucleotide sequence ID" value="NC_019940.1"/>
</dbReference>
<dbReference type="InterPro" id="IPR036515">
    <property type="entry name" value="Transposase_17_sf"/>
</dbReference>
<dbReference type="InterPro" id="IPR002686">
    <property type="entry name" value="Transposase_17"/>
</dbReference>
<dbReference type="eggNOG" id="COG1943">
    <property type="taxonomic scope" value="Bacteria"/>
</dbReference>
<dbReference type="KEGG" id="tmb:Thimo_0168"/>
<feature type="domain" description="Transposase IS200-like" evidence="1">
    <location>
        <begin position="9"/>
        <end position="123"/>
    </location>
</feature>
<dbReference type="SUPFAM" id="SSF143422">
    <property type="entry name" value="Transposase IS200-like"/>
    <property type="match status" value="1"/>
</dbReference>
<dbReference type="GO" id="GO:0006313">
    <property type="term" value="P:DNA transposition"/>
    <property type="evidence" value="ECO:0007669"/>
    <property type="project" value="InterPro"/>
</dbReference>
<dbReference type="HOGENOM" id="CLU_068226_0_1_6"/>
<proteinExistence type="predicted"/>
<organism evidence="2 3">
    <name type="scientific">Thioflavicoccus mobilis 8321</name>
    <dbReference type="NCBI Taxonomy" id="765912"/>
    <lineage>
        <taxon>Bacteria</taxon>
        <taxon>Pseudomonadati</taxon>
        <taxon>Pseudomonadota</taxon>
        <taxon>Gammaproteobacteria</taxon>
        <taxon>Chromatiales</taxon>
        <taxon>Chromatiaceae</taxon>
        <taxon>Thioflavicoccus</taxon>
    </lineage>
</organism>
<reference evidence="2 3" key="1">
    <citation type="submission" date="2011-09" db="EMBL/GenBank/DDBJ databases">
        <title>Complete sequence of chromosome of Thioflavicoccus mobilis 8321.</title>
        <authorList>
            <consortium name="US DOE Joint Genome Institute"/>
            <person name="Lucas S."/>
            <person name="Han J."/>
            <person name="Lapidus A."/>
            <person name="Cheng J.-F."/>
            <person name="Goodwin L."/>
            <person name="Pitluck S."/>
            <person name="Peters L."/>
            <person name="Ovchinnikova G."/>
            <person name="Lu M."/>
            <person name="Detter J.C."/>
            <person name="Han C."/>
            <person name="Tapia R."/>
            <person name="Land M."/>
            <person name="Hauser L."/>
            <person name="Kyrpides N."/>
            <person name="Ivanova N."/>
            <person name="Pagani I."/>
            <person name="Vogl K."/>
            <person name="Liu Z."/>
            <person name="Imhoff J."/>
            <person name="Thiel V."/>
            <person name="Frigaard N.-U."/>
            <person name="Bryant D."/>
            <person name="Woyke T."/>
        </authorList>
    </citation>
    <scope>NUCLEOTIDE SEQUENCE [LARGE SCALE GENOMIC DNA]</scope>
    <source>
        <strain evidence="2 3">8321</strain>
    </source>
</reference>
<keyword evidence="3" id="KW-1185">Reference proteome</keyword>
<dbReference type="PANTHER" id="PTHR34322:SF2">
    <property type="entry name" value="TRANSPOSASE IS200-LIKE DOMAIN-CONTAINING PROTEIN"/>
    <property type="match status" value="1"/>
</dbReference>
<dbReference type="AlphaFoldDB" id="L0GQN1"/>